<protein>
    <submittedName>
        <fullName evidence="3">LETM1-related biofilm-associated protein</fullName>
    </submittedName>
</protein>
<dbReference type="InterPro" id="IPR033122">
    <property type="entry name" value="LETM1-like_RBD"/>
</dbReference>
<keyword evidence="4" id="KW-1185">Reference proteome</keyword>
<reference evidence="4" key="1">
    <citation type="journal article" date="2019" name="Int. J. Syst. Evol. Microbiol.">
        <title>The Global Catalogue of Microorganisms (GCM) 10K type strain sequencing project: providing services to taxonomists for standard genome sequencing and annotation.</title>
        <authorList>
            <consortium name="The Broad Institute Genomics Platform"/>
            <consortium name="The Broad Institute Genome Sequencing Center for Infectious Disease"/>
            <person name="Wu L."/>
            <person name="Ma J."/>
        </authorList>
    </citation>
    <scope>NUCLEOTIDE SEQUENCE [LARGE SCALE GENOMIC DNA]</scope>
    <source>
        <strain evidence="4">CCUG 61948</strain>
    </source>
</reference>
<organism evidence="3 4">
    <name type="scientific">Maribacter chungangensis</name>
    <dbReference type="NCBI Taxonomy" id="1069117"/>
    <lineage>
        <taxon>Bacteria</taxon>
        <taxon>Pseudomonadati</taxon>
        <taxon>Bacteroidota</taxon>
        <taxon>Flavobacteriia</taxon>
        <taxon>Flavobacteriales</taxon>
        <taxon>Flavobacteriaceae</taxon>
        <taxon>Maribacter</taxon>
    </lineage>
</organism>
<evidence type="ECO:0000313" key="4">
    <source>
        <dbReference type="Proteomes" id="UP001597012"/>
    </source>
</evidence>
<evidence type="ECO:0000313" key="3">
    <source>
        <dbReference type="EMBL" id="MFD0797940.1"/>
    </source>
</evidence>
<dbReference type="RefSeq" id="WP_379934445.1">
    <property type="nucleotide sequence ID" value="NZ_JBHTHY010000007.1"/>
</dbReference>
<dbReference type="NCBIfam" id="NF040639">
    <property type="entry name" value="LETM1_rel_film"/>
    <property type="match status" value="1"/>
</dbReference>
<evidence type="ECO:0000256" key="1">
    <source>
        <dbReference type="SAM" id="Phobius"/>
    </source>
</evidence>
<gene>
    <name evidence="3" type="ORF">ACFQZJ_10740</name>
</gene>
<dbReference type="Pfam" id="PF07766">
    <property type="entry name" value="LETM1_RBD"/>
    <property type="match status" value="1"/>
</dbReference>
<feature type="domain" description="Letm1 RBD" evidence="2">
    <location>
        <begin position="338"/>
        <end position="397"/>
    </location>
</feature>
<accession>A0ABW3B4A7</accession>
<feature type="transmembrane region" description="Helical" evidence="1">
    <location>
        <begin position="357"/>
        <end position="376"/>
    </location>
</feature>
<name>A0ABW3B4A7_9FLAO</name>
<dbReference type="EMBL" id="JBHTHY010000007">
    <property type="protein sequence ID" value="MFD0797940.1"/>
    <property type="molecule type" value="Genomic_DNA"/>
</dbReference>
<keyword evidence="1" id="KW-1133">Transmembrane helix</keyword>
<keyword evidence="1" id="KW-0812">Transmembrane</keyword>
<evidence type="ECO:0000259" key="2">
    <source>
        <dbReference type="Pfam" id="PF07766"/>
    </source>
</evidence>
<sequence length="399" mass="46047">MNPSSSGWISKFESVIEEFQDTYTDFSMLYSDLKRTGFVYGINTEVPSFILSEHTLSEDEKAKLNLFTALYYTYRLESNNNFKQFLEDLFAFYDTLRVANMTFLGKLLSGNTTIAKLEKLIDSRVYLEDNVISKTFNSIITNSLLFTDILLFKRYLNNSVGIKTYAYNLEYLAINVTYHALNSKQKNKKDEKLAELFGASLSFINPETQSFDGSYRELLLKERPVCENVYLLDMACLTVWEDYSLDYKESKFIFDIGKELKMSYETIARSLEDVTNFFDKNAKIVPFLKDDNLAIKFYDSMSKVVNKLILRNSKRLQKELSESAELVALLSKSTVRDLTKEEKKKVQNQLIDIFKSIPSLAIFILPGGAVLLPIFIKLVPKLLPSSFDENRVEKNKENK</sequence>
<keyword evidence="1" id="KW-0472">Membrane</keyword>
<dbReference type="Proteomes" id="UP001597012">
    <property type="component" value="Unassembled WGS sequence"/>
</dbReference>
<comment type="caution">
    <text evidence="3">The sequence shown here is derived from an EMBL/GenBank/DDBJ whole genome shotgun (WGS) entry which is preliminary data.</text>
</comment>
<proteinExistence type="predicted"/>